<evidence type="ECO:0000256" key="3">
    <source>
        <dbReference type="ARBA" id="ARBA00043952"/>
    </source>
</evidence>
<sequence>MRTGGSDELVSSKASRVLDLQPSCVEFCPAFPSFFLVGTYSLQTDDDAIIHDDAGVEDEDPLPAEPAKAQSRDGSIIVFRVSDTQDLWVQSKPQPSAILDLHFNPNAGKHDICGAVSSTATLAVFRLSPGEAQTQPLKHLKTMDISTLSGAKEPPTRVSEVLFLSFCWHPTKAELVGITTSTGHVYLVNLGSFDGNWKLHSDPVITHTLESWCVAIRPYLDPAEKPRESGTVFTVLSGGDDSALRFRTCTYDTSSGMSDDLLPATMVRGHEAGVTAILPLPPTIEVSSPGLVVTGSYDEYIRLFSITSTEAAYDSPRPKCLVESRLGGGVWRLKLIDVDEDASHGYSWRVRILVSCMHAGVRVVELLRTPSSEYEFVTVGRFEEHQSMNYASDFQPGWKDRLFVVSTSFYDKLMCLWECRMT</sequence>
<dbReference type="EMBL" id="JAUIRO010000005">
    <property type="protein sequence ID" value="KAK0713839.1"/>
    <property type="molecule type" value="Genomic_DNA"/>
</dbReference>
<evidence type="ECO:0008006" key="6">
    <source>
        <dbReference type="Google" id="ProtNLM"/>
    </source>
</evidence>
<dbReference type="GeneID" id="85321473"/>
<comment type="caution">
    <text evidence="4">The sequence shown here is derived from an EMBL/GenBank/DDBJ whole genome shotgun (WGS) entry which is preliminary data.</text>
</comment>
<dbReference type="GO" id="GO:0017183">
    <property type="term" value="P:protein histidyl modification to diphthamide"/>
    <property type="evidence" value="ECO:0007669"/>
    <property type="project" value="TreeGrafter"/>
</dbReference>
<dbReference type="PANTHER" id="PTHR46042:SF1">
    <property type="entry name" value="DIPHTHINE METHYLTRANSFERASE"/>
    <property type="match status" value="1"/>
</dbReference>
<dbReference type="InterPro" id="IPR036322">
    <property type="entry name" value="WD40_repeat_dom_sf"/>
</dbReference>
<protein>
    <recommendedName>
        <fullName evidence="6">Diphthine methyltransferase</fullName>
    </recommendedName>
</protein>
<dbReference type="Proteomes" id="UP001172101">
    <property type="component" value="Unassembled WGS sequence"/>
</dbReference>
<dbReference type="GO" id="GO:0061685">
    <property type="term" value="F:diphthine methylesterase activity"/>
    <property type="evidence" value="ECO:0007669"/>
    <property type="project" value="TreeGrafter"/>
</dbReference>
<evidence type="ECO:0000256" key="1">
    <source>
        <dbReference type="ARBA" id="ARBA00022574"/>
    </source>
</evidence>
<organism evidence="4 5">
    <name type="scientific">Lasiosphaeria miniovina</name>
    <dbReference type="NCBI Taxonomy" id="1954250"/>
    <lineage>
        <taxon>Eukaryota</taxon>
        <taxon>Fungi</taxon>
        <taxon>Dikarya</taxon>
        <taxon>Ascomycota</taxon>
        <taxon>Pezizomycotina</taxon>
        <taxon>Sordariomycetes</taxon>
        <taxon>Sordariomycetidae</taxon>
        <taxon>Sordariales</taxon>
        <taxon>Lasiosphaeriaceae</taxon>
        <taxon>Lasiosphaeria</taxon>
    </lineage>
</organism>
<gene>
    <name evidence="4" type="ORF">B0T26DRAFT_650682</name>
</gene>
<dbReference type="Gene3D" id="2.130.10.10">
    <property type="entry name" value="YVTN repeat-like/Quinoprotein amine dehydrogenase"/>
    <property type="match status" value="1"/>
</dbReference>
<keyword evidence="1" id="KW-0853">WD repeat</keyword>
<keyword evidence="5" id="KW-1185">Reference proteome</keyword>
<dbReference type="AlphaFoldDB" id="A0AA40DRU5"/>
<dbReference type="GO" id="GO:0005737">
    <property type="term" value="C:cytoplasm"/>
    <property type="evidence" value="ECO:0007669"/>
    <property type="project" value="TreeGrafter"/>
</dbReference>
<evidence type="ECO:0000313" key="5">
    <source>
        <dbReference type="Proteomes" id="UP001172101"/>
    </source>
</evidence>
<dbReference type="SUPFAM" id="SSF50978">
    <property type="entry name" value="WD40 repeat-like"/>
    <property type="match status" value="1"/>
</dbReference>
<evidence type="ECO:0000313" key="4">
    <source>
        <dbReference type="EMBL" id="KAK0713839.1"/>
    </source>
</evidence>
<dbReference type="RefSeq" id="XP_060295161.1">
    <property type="nucleotide sequence ID" value="XM_060438203.1"/>
</dbReference>
<comment type="pathway">
    <text evidence="3">Protein modification.</text>
</comment>
<evidence type="ECO:0000256" key="2">
    <source>
        <dbReference type="ARBA" id="ARBA00022737"/>
    </source>
</evidence>
<dbReference type="PANTHER" id="PTHR46042">
    <property type="entry name" value="DIPHTHINE METHYLTRANSFERASE"/>
    <property type="match status" value="1"/>
</dbReference>
<proteinExistence type="predicted"/>
<dbReference type="InterPro" id="IPR052415">
    <property type="entry name" value="Diphthine_MTase"/>
</dbReference>
<name>A0AA40DRU5_9PEZI</name>
<reference evidence="4" key="1">
    <citation type="submission" date="2023-06" db="EMBL/GenBank/DDBJ databases">
        <title>Genome-scale phylogeny and comparative genomics of the fungal order Sordariales.</title>
        <authorList>
            <consortium name="Lawrence Berkeley National Laboratory"/>
            <person name="Hensen N."/>
            <person name="Bonometti L."/>
            <person name="Westerberg I."/>
            <person name="Brannstrom I.O."/>
            <person name="Guillou S."/>
            <person name="Cros-Aarteil S."/>
            <person name="Calhoun S."/>
            <person name="Haridas S."/>
            <person name="Kuo A."/>
            <person name="Mondo S."/>
            <person name="Pangilinan J."/>
            <person name="Riley R."/>
            <person name="LaButti K."/>
            <person name="Andreopoulos B."/>
            <person name="Lipzen A."/>
            <person name="Chen C."/>
            <person name="Yanf M."/>
            <person name="Daum C."/>
            <person name="Ng V."/>
            <person name="Clum A."/>
            <person name="Steindorff A."/>
            <person name="Ohm R."/>
            <person name="Martin F."/>
            <person name="Silar P."/>
            <person name="Natvig D."/>
            <person name="Lalanne C."/>
            <person name="Gautier V."/>
            <person name="Ament-velasquez S.L."/>
            <person name="Kruys A."/>
            <person name="Hutchinson M.I."/>
            <person name="Powell A.J."/>
            <person name="Barry K."/>
            <person name="Miller A.N."/>
            <person name="Grigoriev I.V."/>
            <person name="Debuchy R."/>
            <person name="Gladieux P."/>
            <person name="Thoren M.H."/>
            <person name="Johannesson H."/>
        </authorList>
    </citation>
    <scope>NUCLEOTIDE SEQUENCE</scope>
    <source>
        <strain evidence="4">SMH2392-1A</strain>
    </source>
</reference>
<accession>A0AA40DRU5</accession>
<keyword evidence="2" id="KW-0677">Repeat</keyword>
<dbReference type="InterPro" id="IPR015943">
    <property type="entry name" value="WD40/YVTN_repeat-like_dom_sf"/>
</dbReference>